<accession>A0ABW2JJ36</accession>
<gene>
    <name evidence="2" type="ORF">ACFQVC_17925</name>
</gene>
<organism evidence="2 3">
    <name type="scientific">Streptomyces monticola</name>
    <dbReference type="NCBI Taxonomy" id="2666263"/>
    <lineage>
        <taxon>Bacteria</taxon>
        <taxon>Bacillati</taxon>
        <taxon>Actinomycetota</taxon>
        <taxon>Actinomycetes</taxon>
        <taxon>Kitasatosporales</taxon>
        <taxon>Streptomycetaceae</taxon>
        <taxon>Streptomyces</taxon>
    </lineage>
</organism>
<feature type="compositionally biased region" description="Gly residues" evidence="1">
    <location>
        <begin position="62"/>
        <end position="79"/>
    </location>
</feature>
<name>A0ABW2JJ36_9ACTN</name>
<evidence type="ECO:0000256" key="1">
    <source>
        <dbReference type="SAM" id="MobiDB-lite"/>
    </source>
</evidence>
<protein>
    <recommendedName>
        <fullName evidence="4">Secreted protein</fullName>
    </recommendedName>
</protein>
<evidence type="ECO:0000313" key="2">
    <source>
        <dbReference type="EMBL" id="MFC7306090.1"/>
    </source>
</evidence>
<feature type="compositionally biased region" description="Low complexity" evidence="1">
    <location>
        <begin position="80"/>
        <end position="116"/>
    </location>
</feature>
<feature type="region of interest" description="Disordered" evidence="1">
    <location>
        <begin position="1"/>
        <end position="116"/>
    </location>
</feature>
<dbReference type="RefSeq" id="WP_381831434.1">
    <property type="nucleotide sequence ID" value="NZ_JBHTCF010000006.1"/>
</dbReference>
<proteinExistence type="predicted"/>
<reference evidence="3" key="1">
    <citation type="journal article" date="2019" name="Int. J. Syst. Evol. Microbiol.">
        <title>The Global Catalogue of Microorganisms (GCM) 10K type strain sequencing project: providing services to taxonomists for standard genome sequencing and annotation.</title>
        <authorList>
            <consortium name="The Broad Institute Genomics Platform"/>
            <consortium name="The Broad Institute Genome Sequencing Center for Infectious Disease"/>
            <person name="Wu L."/>
            <person name="Ma J."/>
        </authorList>
    </citation>
    <scope>NUCLEOTIDE SEQUENCE [LARGE SCALE GENOMIC DNA]</scope>
    <source>
        <strain evidence="3">SYNS20</strain>
    </source>
</reference>
<sequence length="215" mass="21015">MGAAGATPEKTPGHAVAPTGKVEMVPLEGEDDGAPGAGGKGREGGKGGKGSQGQDGSQGPASGAGSGAAEGNSPGGSGSSGSPDQTSPGGDGSGSAPEGSGTPTAPPGSSAPAGPAKLLVGEPVRKAMEDRWCEKVTVKFRNTGGTPVRSGTVTLGTHIIGALGVDWATIESTRKLPAPIGPGATESETWNVCVDAWRVPLGMHIETQDVSVKWD</sequence>
<keyword evidence="3" id="KW-1185">Reference proteome</keyword>
<dbReference type="Proteomes" id="UP001596523">
    <property type="component" value="Unassembled WGS sequence"/>
</dbReference>
<dbReference type="EMBL" id="JBHTCF010000006">
    <property type="protein sequence ID" value="MFC7306090.1"/>
    <property type="molecule type" value="Genomic_DNA"/>
</dbReference>
<evidence type="ECO:0008006" key="4">
    <source>
        <dbReference type="Google" id="ProtNLM"/>
    </source>
</evidence>
<comment type="caution">
    <text evidence="2">The sequence shown here is derived from an EMBL/GenBank/DDBJ whole genome shotgun (WGS) entry which is preliminary data.</text>
</comment>
<evidence type="ECO:0000313" key="3">
    <source>
        <dbReference type="Proteomes" id="UP001596523"/>
    </source>
</evidence>